<organism evidence="1">
    <name type="scientific">Ralstonia solanacearum</name>
    <name type="common">Pseudomonas solanacearum</name>
    <dbReference type="NCBI Taxonomy" id="305"/>
    <lineage>
        <taxon>Bacteria</taxon>
        <taxon>Pseudomonadati</taxon>
        <taxon>Pseudomonadota</taxon>
        <taxon>Betaproteobacteria</taxon>
        <taxon>Burkholderiales</taxon>
        <taxon>Burkholderiaceae</taxon>
        <taxon>Ralstonia</taxon>
        <taxon>Ralstonia solanacearum species complex</taxon>
    </lineage>
</organism>
<protein>
    <submittedName>
        <fullName evidence="1">Uncharacterized protein</fullName>
    </submittedName>
</protein>
<name>A0A0S4V2R7_RALSL</name>
<dbReference type="EMBL" id="LN899824">
    <property type="protein sequence ID" value="CUV28859.1"/>
    <property type="molecule type" value="Genomic_DNA"/>
</dbReference>
<dbReference type="AlphaFoldDB" id="A0A0S4V2R7"/>
<evidence type="ECO:0000313" key="1">
    <source>
        <dbReference type="EMBL" id="CUV28859.1"/>
    </source>
</evidence>
<accession>A0A0S4V2R7</accession>
<proteinExistence type="predicted"/>
<gene>
    <name evidence="1" type="ORF">RUN1985_v1_290009</name>
</gene>
<reference evidence="1" key="1">
    <citation type="submission" date="2015-10" db="EMBL/GenBank/DDBJ databases">
        <authorList>
            <person name="Gilbert D.G."/>
        </authorList>
    </citation>
    <scope>NUCLEOTIDE SEQUENCE</scope>
    <source>
        <strain evidence="1">Phyl III-seqv23</strain>
    </source>
</reference>
<sequence>MAKPSLRVARQSDGRADSGCSVTLAGFTAGFNETAGMGGSGRLYRSAAKLEQVQRLLSFHLSNQTDADWHS</sequence>